<dbReference type="Gene3D" id="1.10.10.60">
    <property type="entry name" value="Homeodomain-like"/>
    <property type="match status" value="1"/>
</dbReference>
<dbReference type="PANTHER" id="PTHR43130:SF3">
    <property type="entry name" value="HTH-TYPE TRANSCRIPTIONAL REGULATOR RV1931C"/>
    <property type="match status" value="1"/>
</dbReference>
<dbReference type="CDD" id="cd03137">
    <property type="entry name" value="GATase1_AraC_1"/>
    <property type="match status" value="1"/>
</dbReference>
<dbReference type="KEGG" id="atq:GH723_14185"/>
<dbReference type="PANTHER" id="PTHR43130">
    <property type="entry name" value="ARAC-FAMILY TRANSCRIPTIONAL REGULATOR"/>
    <property type="match status" value="1"/>
</dbReference>
<dbReference type="SUPFAM" id="SSF52317">
    <property type="entry name" value="Class I glutamine amidotransferase-like"/>
    <property type="match status" value="1"/>
</dbReference>
<dbReference type="InterPro" id="IPR009057">
    <property type="entry name" value="Homeodomain-like_sf"/>
</dbReference>
<sequence length="328" mass="34766">MHDVTFVVYDDFQSLDPTGPLEVLHGAGRAVGGGAYRIRVLGPDGATVRSSSGLRFEVDGSLHDPVEEVGTLVVVGGDGCNAAAADPHVVTAVDRLAARATRITSVCSGALVLAATGRLDGRRATTHWARCAELAHGHPAVEVDPDAIFVRDGDLWTSAGVTAGMDLALALVTEDHGAEVAHTVASWLVMFVQRAGGQSQFSPQLVPASRTEPLRDLLAWIADHPDADLSVTALARRAAMSERHLTRLFARELGTTPAAYVESVRIDAARRLLETTDLTVAAVAARVGFRSDAVLHRAFGRTVRTTPATYRRHFSTTGGRAVPTDTRS</sequence>
<protein>
    <submittedName>
        <fullName evidence="5">Helix-turn-helix domain-containing protein</fullName>
    </submittedName>
</protein>
<dbReference type="RefSeq" id="WP_153760262.1">
    <property type="nucleotide sequence ID" value="NZ_CP045851.1"/>
</dbReference>
<dbReference type="SMART" id="SM00342">
    <property type="entry name" value="HTH_ARAC"/>
    <property type="match status" value="1"/>
</dbReference>
<evidence type="ECO:0000256" key="3">
    <source>
        <dbReference type="ARBA" id="ARBA00023163"/>
    </source>
</evidence>
<evidence type="ECO:0000259" key="4">
    <source>
        <dbReference type="PROSITE" id="PS01124"/>
    </source>
</evidence>
<accession>A0A5Q2RP03</accession>
<dbReference type="Pfam" id="PF12833">
    <property type="entry name" value="HTH_18"/>
    <property type="match status" value="1"/>
</dbReference>
<dbReference type="PROSITE" id="PS00041">
    <property type="entry name" value="HTH_ARAC_FAMILY_1"/>
    <property type="match status" value="1"/>
</dbReference>
<gene>
    <name evidence="5" type="ORF">GH723_14185</name>
</gene>
<dbReference type="InterPro" id="IPR002818">
    <property type="entry name" value="DJ-1/PfpI"/>
</dbReference>
<evidence type="ECO:0000256" key="1">
    <source>
        <dbReference type="ARBA" id="ARBA00023015"/>
    </source>
</evidence>
<dbReference type="InterPro" id="IPR018060">
    <property type="entry name" value="HTH_AraC"/>
</dbReference>
<dbReference type="AlphaFoldDB" id="A0A5Q2RP03"/>
<dbReference type="InterPro" id="IPR052158">
    <property type="entry name" value="INH-QAR"/>
</dbReference>
<dbReference type="GO" id="GO:0043565">
    <property type="term" value="F:sequence-specific DNA binding"/>
    <property type="evidence" value="ECO:0007669"/>
    <property type="project" value="InterPro"/>
</dbReference>
<keyword evidence="3" id="KW-0804">Transcription</keyword>
<reference evidence="5 6" key="1">
    <citation type="submission" date="2019-11" db="EMBL/GenBank/DDBJ databases">
        <authorList>
            <person name="He Y."/>
        </authorList>
    </citation>
    <scope>NUCLEOTIDE SEQUENCE [LARGE SCALE GENOMIC DNA]</scope>
    <source>
        <strain evidence="5 6">SCSIO 58843</strain>
    </source>
</reference>
<dbReference type="InterPro" id="IPR018062">
    <property type="entry name" value="HTH_AraC-typ_CS"/>
</dbReference>
<dbReference type="InterPro" id="IPR029062">
    <property type="entry name" value="Class_I_gatase-like"/>
</dbReference>
<dbReference type="SUPFAM" id="SSF46689">
    <property type="entry name" value="Homeodomain-like"/>
    <property type="match status" value="2"/>
</dbReference>
<feature type="domain" description="HTH araC/xylS-type" evidence="4">
    <location>
        <begin position="215"/>
        <end position="313"/>
    </location>
</feature>
<proteinExistence type="predicted"/>
<dbReference type="Pfam" id="PF01965">
    <property type="entry name" value="DJ-1_PfpI"/>
    <property type="match status" value="1"/>
</dbReference>
<keyword evidence="2" id="KW-0238">DNA-binding</keyword>
<dbReference type="GO" id="GO:0003700">
    <property type="term" value="F:DNA-binding transcription factor activity"/>
    <property type="evidence" value="ECO:0007669"/>
    <property type="project" value="InterPro"/>
</dbReference>
<evidence type="ECO:0000256" key="2">
    <source>
        <dbReference type="ARBA" id="ARBA00023125"/>
    </source>
</evidence>
<dbReference type="PROSITE" id="PS01124">
    <property type="entry name" value="HTH_ARAC_FAMILY_2"/>
    <property type="match status" value="1"/>
</dbReference>
<dbReference type="EMBL" id="CP045851">
    <property type="protein sequence ID" value="QGG96156.1"/>
    <property type="molecule type" value="Genomic_DNA"/>
</dbReference>
<evidence type="ECO:0000313" key="6">
    <source>
        <dbReference type="Proteomes" id="UP000334019"/>
    </source>
</evidence>
<dbReference type="Gene3D" id="3.40.50.880">
    <property type="match status" value="1"/>
</dbReference>
<name>A0A5Q2RP03_9ACTN</name>
<organism evidence="5 6">
    <name type="scientific">Actinomarinicola tropica</name>
    <dbReference type="NCBI Taxonomy" id="2789776"/>
    <lineage>
        <taxon>Bacteria</taxon>
        <taxon>Bacillati</taxon>
        <taxon>Actinomycetota</taxon>
        <taxon>Acidimicrobiia</taxon>
        <taxon>Acidimicrobiales</taxon>
        <taxon>Iamiaceae</taxon>
        <taxon>Actinomarinicola</taxon>
    </lineage>
</organism>
<evidence type="ECO:0000313" key="5">
    <source>
        <dbReference type="EMBL" id="QGG96156.1"/>
    </source>
</evidence>
<keyword evidence="6" id="KW-1185">Reference proteome</keyword>
<dbReference type="Proteomes" id="UP000334019">
    <property type="component" value="Chromosome"/>
</dbReference>
<keyword evidence="1" id="KW-0805">Transcription regulation</keyword>